<evidence type="ECO:0000256" key="1">
    <source>
        <dbReference type="SAM" id="SignalP"/>
    </source>
</evidence>
<sequence length="83" mass="8583">MTKPLLLIIASAALAIVPGVSNATPSAEGAPRDAAAAAQAPAPTEATKRYCAVETLTGSHIQKKTCMSRDAWIKAYGFDPAKQ</sequence>
<keyword evidence="1" id="KW-0732">Signal</keyword>
<dbReference type="Proteomes" id="UP001419910">
    <property type="component" value="Unassembled WGS sequence"/>
</dbReference>
<comment type="caution">
    <text evidence="2">The sequence shown here is derived from an EMBL/GenBank/DDBJ whole genome shotgun (WGS) entry which is preliminary data.</text>
</comment>
<reference evidence="2 3" key="1">
    <citation type="submission" date="2024-05" db="EMBL/GenBank/DDBJ databases">
        <authorList>
            <person name="Liu Q."/>
            <person name="Xin Y.-H."/>
        </authorList>
    </citation>
    <scope>NUCLEOTIDE SEQUENCE [LARGE SCALE GENOMIC DNA]</scope>
    <source>
        <strain evidence="2 3">CGMCC 1.10181</strain>
    </source>
</reference>
<evidence type="ECO:0000313" key="2">
    <source>
        <dbReference type="EMBL" id="MEN2791908.1"/>
    </source>
</evidence>
<feature type="chain" id="PRO_5045926378" evidence="1">
    <location>
        <begin position="24"/>
        <end position="83"/>
    </location>
</feature>
<dbReference type="EMBL" id="JBDIME010000021">
    <property type="protein sequence ID" value="MEN2791908.1"/>
    <property type="molecule type" value="Genomic_DNA"/>
</dbReference>
<protein>
    <submittedName>
        <fullName evidence="2">Uncharacterized protein</fullName>
    </submittedName>
</protein>
<dbReference type="RefSeq" id="WP_343888758.1">
    <property type="nucleotide sequence ID" value="NZ_BAAAEH010000013.1"/>
</dbReference>
<proteinExistence type="predicted"/>
<name>A0ABU9Y7X2_9SPHN</name>
<accession>A0ABU9Y7X2</accession>
<feature type="signal peptide" evidence="1">
    <location>
        <begin position="1"/>
        <end position="23"/>
    </location>
</feature>
<gene>
    <name evidence="2" type="ORF">ABC974_19910</name>
</gene>
<evidence type="ECO:0000313" key="3">
    <source>
        <dbReference type="Proteomes" id="UP001419910"/>
    </source>
</evidence>
<organism evidence="2 3">
    <name type="scientific">Sphingomonas oligophenolica</name>
    <dbReference type="NCBI Taxonomy" id="301154"/>
    <lineage>
        <taxon>Bacteria</taxon>
        <taxon>Pseudomonadati</taxon>
        <taxon>Pseudomonadota</taxon>
        <taxon>Alphaproteobacteria</taxon>
        <taxon>Sphingomonadales</taxon>
        <taxon>Sphingomonadaceae</taxon>
        <taxon>Sphingomonas</taxon>
    </lineage>
</organism>
<keyword evidence="3" id="KW-1185">Reference proteome</keyword>